<comment type="pathway">
    <text evidence="4 19">Cofactor biosynthesis; riboflavin biosynthesis; 5-amino-6-(D-ribitylamino)uracil from GTP: step 1/4.</text>
</comment>
<evidence type="ECO:0000256" key="13">
    <source>
        <dbReference type="ARBA" id="ARBA00023134"/>
    </source>
</evidence>
<comment type="similarity">
    <text evidence="19">In the C-terminal section; belongs to the GTP cyclohydrolase II family.</text>
</comment>
<dbReference type="InterPro" id="IPR017945">
    <property type="entry name" value="DHBP_synth_RibB-like_a/b_dom"/>
</dbReference>
<keyword evidence="10 19" id="KW-0378">Hydrolase</keyword>
<evidence type="ECO:0000256" key="3">
    <source>
        <dbReference type="ARBA" id="ARBA00002284"/>
    </source>
</evidence>
<evidence type="ECO:0000256" key="10">
    <source>
        <dbReference type="ARBA" id="ARBA00022801"/>
    </source>
</evidence>
<feature type="binding site" evidence="19">
    <location>
        <begin position="264"/>
        <end position="268"/>
    </location>
    <ligand>
        <name>GTP</name>
        <dbReference type="ChEBI" id="CHEBI:37565"/>
    </ligand>
</feature>
<dbReference type="EC" id="4.1.99.12" evidence="19"/>
<dbReference type="AlphaFoldDB" id="S6F0F6"/>
<dbReference type="STRING" id="1351755.CCH01_16790"/>
<evidence type="ECO:0000256" key="14">
    <source>
        <dbReference type="ARBA" id="ARBA00023211"/>
    </source>
</evidence>
<dbReference type="Pfam" id="PF00925">
    <property type="entry name" value="GTP_cyclohydro2"/>
    <property type="match status" value="1"/>
</dbReference>
<feature type="binding site" evidence="19">
    <location>
        <position position="176"/>
    </location>
    <ligand>
        <name>D-ribulose 5-phosphate</name>
        <dbReference type="ChEBI" id="CHEBI:58121"/>
    </ligand>
</feature>
<feature type="binding site" evidence="19">
    <location>
        <position position="280"/>
    </location>
    <ligand>
        <name>Zn(2+)</name>
        <dbReference type="ChEBI" id="CHEBI:29105"/>
        <note>catalytic</note>
    </ligand>
</feature>
<dbReference type="NCBIfam" id="NF006803">
    <property type="entry name" value="PRK09311.1"/>
    <property type="match status" value="1"/>
</dbReference>
<feature type="binding site" evidence="19">
    <location>
        <position position="41"/>
    </location>
    <ligand>
        <name>Mg(2+)</name>
        <dbReference type="ChEBI" id="CHEBI:18420"/>
        <label>2</label>
    </ligand>
</feature>
<feature type="binding site" evidence="19">
    <location>
        <position position="282"/>
    </location>
    <ligand>
        <name>Zn(2+)</name>
        <dbReference type="ChEBI" id="CHEBI:29105"/>
        <note>catalytic</note>
    </ligand>
</feature>
<dbReference type="GO" id="GO:0008270">
    <property type="term" value="F:zinc ion binding"/>
    <property type="evidence" value="ECO:0007669"/>
    <property type="project" value="UniProtKB-UniRule"/>
</dbReference>
<proteinExistence type="inferred from homology"/>
<name>S6F0F6_9CLOT</name>
<evidence type="ECO:0000256" key="12">
    <source>
        <dbReference type="ARBA" id="ARBA00022842"/>
    </source>
</evidence>
<dbReference type="GO" id="GO:0030145">
    <property type="term" value="F:manganese ion binding"/>
    <property type="evidence" value="ECO:0007669"/>
    <property type="project" value="UniProtKB-UniRule"/>
</dbReference>
<feature type="binding site" evidence="19">
    <location>
        <position position="364"/>
    </location>
    <ligand>
        <name>GTP</name>
        <dbReference type="ChEBI" id="CHEBI:37565"/>
    </ligand>
</feature>
<dbReference type="GO" id="GO:0008686">
    <property type="term" value="F:3,4-dihydroxy-2-butanone-4-phosphate synthase activity"/>
    <property type="evidence" value="ECO:0007669"/>
    <property type="project" value="UniProtKB-UniRule"/>
</dbReference>
<feature type="binding site" evidence="19">
    <location>
        <begin position="40"/>
        <end position="41"/>
    </location>
    <ligand>
        <name>D-ribulose 5-phosphate</name>
        <dbReference type="ChEBI" id="CHEBI:58121"/>
    </ligand>
</feature>
<dbReference type="SUPFAM" id="SSF142695">
    <property type="entry name" value="RibA-like"/>
    <property type="match status" value="1"/>
</dbReference>
<dbReference type="UniPathway" id="UPA00275">
    <property type="reaction ID" value="UER00399"/>
</dbReference>
<evidence type="ECO:0000313" key="21">
    <source>
        <dbReference type="EMBL" id="SLK19482.1"/>
    </source>
</evidence>
<keyword evidence="13 19" id="KW-0342">GTP-binding</keyword>
<feature type="binding site" evidence="19">
    <location>
        <position position="329"/>
    </location>
    <ligand>
        <name>GTP</name>
        <dbReference type="ChEBI" id="CHEBI:37565"/>
    </ligand>
</feature>
<dbReference type="HAMAP" id="MF_00180">
    <property type="entry name" value="RibB"/>
    <property type="match status" value="1"/>
</dbReference>
<evidence type="ECO:0000256" key="17">
    <source>
        <dbReference type="ARBA" id="ARBA00043932"/>
    </source>
</evidence>
<dbReference type="GO" id="GO:0000287">
    <property type="term" value="F:magnesium ion binding"/>
    <property type="evidence" value="ECO:0007669"/>
    <property type="project" value="UniProtKB-UniRule"/>
</dbReference>
<keyword evidence="16 19" id="KW-0511">Multifunctional enzyme</keyword>
<feature type="site" description="Essential for DHBP synthase activity" evidence="19">
    <location>
        <position position="138"/>
    </location>
</feature>
<dbReference type="PIRSF" id="PIRSF001259">
    <property type="entry name" value="RibA"/>
    <property type="match status" value="1"/>
</dbReference>
<dbReference type="GO" id="GO:0003935">
    <property type="term" value="F:GTP cyclohydrolase II activity"/>
    <property type="evidence" value="ECO:0007669"/>
    <property type="project" value="UniProtKB-UniRule"/>
</dbReference>
<dbReference type="Pfam" id="PF00926">
    <property type="entry name" value="DHBP_synthase"/>
    <property type="match status" value="1"/>
</dbReference>
<feature type="active site" description="Nucleophile; for GTP cyclohydrolase activity" evidence="19">
    <location>
        <position position="343"/>
    </location>
</feature>
<evidence type="ECO:0000256" key="1">
    <source>
        <dbReference type="ARBA" id="ARBA00000141"/>
    </source>
</evidence>
<evidence type="ECO:0000256" key="6">
    <source>
        <dbReference type="ARBA" id="ARBA00005520"/>
    </source>
</evidence>
<comment type="cofactor">
    <cofactor evidence="2">
        <name>Mn(2+)</name>
        <dbReference type="ChEBI" id="CHEBI:29035"/>
    </cofactor>
</comment>
<dbReference type="EC" id="3.5.4.25" evidence="19"/>
<evidence type="ECO:0000256" key="11">
    <source>
        <dbReference type="ARBA" id="ARBA00022833"/>
    </source>
</evidence>
<comment type="catalytic activity">
    <reaction evidence="1 19">
        <text>D-ribulose 5-phosphate = (2S)-2-hydroxy-3-oxobutyl phosphate + formate + H(+)</text>
        <dbReference type="Rhea" id="RHEA:18457"/>
        <dbReference type="ChEBI" id="CHEBI:15378"/>
        <dbReference type="ChEBI" id="CHEBI:15740"/>
        <dbReference type="ChEBI" id="CHEBI:58121"/>
        <dbReference type="ChEBI" id="CHEBI:58830"/>
        <dbReference type="EC" id="4.1.99.12"/>
    </reaction>
</comment>
<comment type="cofactor">
    <cofactor evidence="19">
        <name>Zn(2+)</name>
        <dbReference type="ChEBI" id="CHEBI:29105"/>
    </cofactor>
    <text evidence="19">Binds 1 zinc ion per subunit.</text>
</comment>
<dbReference type="Gene3D" id="3.90.870.10">
    <property type="entry name" value="DHBP synthase"/>
    <property type="match status" value="1"/>
</dbReference>
<evidence type="ECO:0000256" key="8">
    <source>
        <dbReference type="ARBA" id="ARBA00022723"/>
    </source>
</evidence>
<dbReference type="InterPro" id="IPR032677">
    <property type="entry name" value="GTP_cyclohydro_II"/>
</dbReference>
<dbReference type="InterPro" id="IPR016299">
    <property type="entry name" value="Riboflavin_synth_RibBA"/>
</dbReference>
<feature type="binding site" evidence="19">
    <location>
        <position position="155"/>
    </location>
    <ligand>
        <name>Mg(2+)</name>
        <dbReference type="ChEBI" id="CHEBI:18420"/>
        <label>2</label>
    </ligand>
</feature>
<evidence type="ECO:0000256" key="9">
    <source>
        <dbReference type="ARBA" id="ARBA00022741"/>
    </source>
</evidence>
<sequence length="411" mass="45894">MKGGEGKKFPKIMSKFISIEEAIKEIKKGKMIIVIDDEDRENEGDLVMAAELVDGESINFMATYGKGLICTPISEEIANKLNLNPMVEDNTDNHETAFTVSIDYKDTNTGISAFERANTIINLIKEDSVPGDFRRPGHIFPLIGKKGGVLKRAGHTEASLDLVKLAGLKEAGVICEIIKEDGTMARTPELVEFSKKHDIGIITIKDLIAYRNQREILVEKVVETKMPTQYGEFKAIGFINKLNGEHHVALVKGEVEKEDSVLIRVHSECLTGDVFGSKRCDCGEQFDRAMKQIAKEGKGILLYMRQEGRGIGLINKLKAYKLQDEGLDTVEANIKLGFPEDLRDYGIGAQILKVLGVKKIRLMTNNPKKISGLEGYGLSIIERVPIEIESNKDNRFYLKTKKEKMEHLLNI</sequence>
<feature type="region of interest" description="DHBP synthase" evidence="19">
    <location>
        <begin position="1"/>
        <end position="213"/>
    </location>
</feature>
<organism evidence="21 22">
    <name type="scientific">Clostridium chauvoei JF4335</name>
    <dbReference type="NCBI Taxonomy" id="1351755"/>
    <lineage>
        <taxon>Bacteria</taxon>
        <taxon>Bacillati</taxon>
        <taxon>Bacillota</taxon>
        <taxon>Clostridia</taxon>
        <taxon>Eubacteriales</taxon>
        <taxon>Clostridiaceae</taxon>
        <taxon>Clostridium</taxon>
    </lineage>
</organism>
<keyword evidence="11 19" id="KW-0862">Zinc</keyword>
<dbReference type="NCBIfam" id="TIGR00506">
    <property type="entry name" value="ribB"/>
    <property type="match status" value="1"/>
</dbReference>
<keyword evidence="8 19" id="KW-0479">Metal-binding</keyword>
<accession>S6F0F6</accession>
<reference evidence="22" key="1">
    <citation type="submission" date="2017-03" db="EMBL/GenBank/DDBJ databases">
        <authorList>
            <person name="Falquet L."/>
            <person name="Falquet L."/>
        </authorList>
    </citation>
    <scope>NUCLEOTIDE SEQUENCE [LARGE SCALE GENOMIC DNA]</scope>
</reference>
<comment type="function">
    <text evidence="3 19">Catalyzes the conversion of D-ribulose 5-phosphate to formate and 3,4-dihydroxy-2-butanone 4-phosphate.</text>
</comment>
<dbReference type="InterPro" id="IPR000422">
    <property type="entry name" value="DHBP_synthase_RibB"/>
</dbReference>
<dbReference type="Proteomes" id="UP000190476">
    <property type="component" value="Chromosome I"/>
</dbReference>
<dbReference type="PANTHER" id="PTHR21327">
    <property type="entry name" value="GTP CYCLOHYDROLASE II-RELATED"/>
    <property type="match status" value="1"/>
</dbReference>
<dbReference type="EMBL" id="LT799839">
    <property type="protein sequence ID" value="SLK19482.1"/>
    <property type="molecule type" value="Genomic_DNA"/>
</dbReference>
<evidence type="ECO:0000256" key="5">
    <source>
        <dbReference type="ARBA" id="ARBA00004904"/>
    </source>
</evidence>
<keyword evidence="22" id="KW-1185">Reference proteome</keyword>
<evidence type="ECO:0000256" key="18">
    <source>
        <dbReference type="ARBA" id="ARBA00049295"/>
    </source>
</evidence>
<feature type="binding site" evidence="19">
    <location>
        <position position="41"/>
    </location>
    <ligand>
        <name>Mg(2+)</name>
        <dbReference type="ChEBI" id="CHEBI:18420"/>
        <label>1</label>
    </ligand>
</feature>
<dbReference type="CDD" id="cd00641">
    <property type="entry name" value="GTP_cyclohydro2"/>
    <property type="match status" value="1"/>
</dbReference>
<evidence type="ECO:0000256" key="2">
    <source>
        <dbReference type="ARBA" id="ARBA00001936"/>
    </source>
</evidence>
<comment type="function">
    <text evidence="17 19">Catalyzes the conversion of GTP to 2,5-diamino-6-ribosylamino-4(3H)-pyrimidinone 5'-phosphate (DARP), formate and pyrophosphate.</text>
</comment>
<feature type="binding site" evidence="19">
    <location>
        <position position="269"/>
    </location>
    <ligand>
        <name>Zn(2+)</name>
        <dbReference type="ChEBI" id="CHEBI:29105"/>
        <note>catalytic</note>
    </ligand>
</feature>
<feature type="region of interest" description="GTP cyclohydrolase II" evidence="19">
    <location>
        <begin position="214"/>
        <end position="411"/>
    </location>
</feature>
<comment type="catalytic activity">
    <reaction evidence="18 19">
        <text>GTP + 4 H2O = 2,5-diamino-6-hydroxy-4-(5-phosphoribosylamino)-pyrimidine + formate + 2 phosphate + 3 H(+)</text>
        <dbReference type="Rhea" id="RHEA:23704"/>
        <dbReference type="ChEBI" id="CHEBI:15377"/>
        <dbReference type="ChEBI" id="CHEBI:15378"/>
        <dbReference type="ChEBI" id="CHEBI:15740"/>
        <dbReference type="ChEBI" id="CHEBI:37565"/>
        <dbReference type="ChEBI" id="CHEBI:43474"/>
        <dbReference type="ChEBI" id="CHEBI:58614"/>
        <dbReference type="EC" id="3.5.4.25"/>
    </reaction>
</comment>
<dbReference type="Gene3D" id="3.40.50.10990">
    <property type="entry name" value="GTP cyclohydrolase II"/>
    <property type="match status" value="1"/>
</dbReference>
<feature type="site" description="Essential for DHBP synthase activity" evidence="19">
    <location>
        <position position="176"/>
    </location>
</feature>
<evidence type="ECO:0000256" key="15">
    <source>
        <dbReference type="ARBA" id="ARBA00023239"/>
    </source>
</evidence>
<dbReference type="HAMAP" id="MF_01283">
    <property type="entry name" value="RibBA"/>
    <property type="match status" value="1"/>
</dbReference>
<dbReference type="SUPFAM" id="SSF55821">
    <property type="entry name" value="YrdC/RibB"/>
    <property type="match status" value="1"/>
</dbReference>
<dbReference type="GO" id="GO:0005525">
    <property type="term" value="F:GTP binding"/>
    <property type="evidence" value="ECO:0007669"/>
    <property type="project" value="UniProtKB-KW"/>
</dbReference>
<keyword evidence="14 19" id="KW-0464">Manganese</keyword>
<feature type="binding site" evidence="19">
    <location>
        <begin position="307"/>
        <end position="309"/>
    </location>
    <ligand>
        <name>GTP</name>
        <dbReference type="ChEBI" id="CHEBI:37565"/>
    </ligand>
</feature>
<keyword evidence="9 19" id="KW-0547">Nucleotide-binding</keyword>
<keyword evidence="7 19" id="KW-0686">Riboflavin biosynthesis</keyword>
<dbReference type="PANTHER" id="PTHR21327:SF18">
    <property type="entry name" value="3,4-DIHYDROXY-2-BUTANONE 4-PHOSPHATE SYNTHASE"/>
    <property type="match status" value="1"/>
</dbReference>
<dbReference type="GO" id="GO:0009231">
    <property type="term" value="P:riboflavin biosynthetic process"/>
    <property type="evidence" value="ECO:0007669"/>
    <property type="project" value="UniProtKB-UniRule"/>
</dbReference>
<feature type="binding site" evidence="19">
    <location>
        <begin position="152"/>
        <end position="156"/>
    </location>
    <ligand>
        <name>D-ribulose 5-phosphate</name>
        <dbReference type="ChEBI" id="CHEBI:58121"/>
    </ligand>
</feature>
<feature type="binding site" evidence="19">
    <location>
        <position position="369"/>
    </location>
    <ligand>
        <name>GTP</name>
        <dbReference type="ChEBI" id="CHEBI:37565"/>
    </ligand>
</feature>
<comment type="similarity">
    <text evidence="6 19">In the N-terminal section; belongs to the DHBP synthase family.</text>
</comment>
<dbReference type="NCBIfam" id="TIGR00505">
    <property type="entry name" value="ribA"/>
    <property type="match status" value="1"/>
</dbReference>
<keyword evidence="15 19" id="KW-0456">Lyase</keyword>
<evidence type="ECO:0000256" key="7">
    <source>
        <dbReference type="ARBA" id="ARBA00022619"/>
    </source>
</evidence>
<dbReference type="HAMAP" id="MF_00179">
    <property type="entry name" value="RibA"/>
    <property type="match status" value="1"/>
</dbReference>
<protein>
    <recommendedName>
        <fullName evidence="19">Riboflavin biosynthesis protein RibBA</fullName>
    </recommendedName>
    <domain>
        <recommendedName>
            <fullName evidence="19">3,4-dihydroxy-2-butanone 4-phosphate synthase</fullName>
            <shortName evidence="19">DHBP synthase</shortName>
            <ecNumber evidence="19">4.1.99.12</ecNumber>
        </recommendedName>
    </domain>
    <domain>
        <recommendedName>
            <fullName evidence="19">GTP cyclohydrolase-2</fullName>
            <ecNumber evidence="19">3.5.4.25</ecNumber>
        </recommendedName>
        <alternativeName>
            <fullName evidence="19">GTP cyclohydrolase II</fullName>
        </alternativeName>
    </domain>
</protein>
<dbReference type="NCBIfam" id="NF001591">
    <property type="entry name" value="PRK00393.1"/>
    <property type="match status" value="1"/>
</dbReference>
<dbReference type="GO" id="GO:0005829">
    <property type="term" value="C:cytosol"/>
    <property type="evidence" value="ECO:0007669"/>
    <property type="project" value="TreeGrafter"/>
</dbReference>
<dbReference type="FunFam" id="3.40.50.10990:FF:000001">
    <property type="entry name" value="Riboflavin biosynthesis protein RibBA"/>
    <property type="match status" value="1"/>
</dbReference>
<evidence type="ECO:0000259" key="20">
    <source>
        <dbReference type="Pfam" id="PF00925"/>
    </source>
</evidence>
<evidence type="ECO:0000256" key="16">
    <source>
        <dbReference type="ARBA" id="ARBA00023268"/>
    </source>
</evidence>
<feature type="binding site" evidence="19">
    <location>
        <position position="45"/>
    </location>
    <ligand>
        <name>D-ribulose 5-phosphate</name>
        <dbReference type="ChEBI" id="CHEBI:58121"/>
    </ligand>
</feature>
<evidence type="ECO:0000256" key="19">
    <source>
        <dbReference type="HAMAP-Rule" id="MF_01283"/>
    </source>
</evidence>
<feature type="binding site" evidence="19">
    <location>
        <position position="285"/>
    </location>
    <ligand>
        <name>GTP</name>
        <dbReference type="ChEBI" id="CHEBI:37565"/>
    </ligand>
</feature>
<dbReference type="FunFam" id="3.90.870.10:FF:000001">
    <property type="entry name" value="Riboflavin biosynthesis protein RibBA"/>
    <property type="match status" value="1"/>
</dbReference>
<feature type="domain" description="GTP cyclohydrolase II" evidence="20">
    <location>
        <begin position="220"/>
        <end position="385"/>
    </location>
</feature>
<comment type="cofactor">
    <cofactor evidence="19">
        <name>Mg(2+)</name>
        <dbReference type="ChEBI" id="CHEBI:18420"/>
    </cofactor>
    <cofactor evidence="19">
        <name>Mn(2+)</name>
        <dbReference type="ChEBI" id="CHEBI:29035"/>
    </cofactor>
    <text evidence="19">Binds 2 divalent metal cations per subunit. Magnesium or manganese.</text>
</comment>
<feature type="active site" description="Proton acceptor; for GTP cyclohydrolase activity" evidence="19">
    <location>
        <position position="341"/>
    </location>
</feature>
<gene>
    <name evidence="19" type="primary">ribBA</name>
    <name evidence="21" type="ORF">CCH01_16790</name>
</gene>
<dbReference type="InterPro" id="IPR036144">
    <property type="entry name" value="RibA-like_sf"/>
</dbReference>
<evidence type="ECO:0000313" key="22">
    <source>
        <dbReference type="Proteomes" id="UP000190476"/>
    </source>
</evidence>
<evidence type="ECO:0000256" key="4">
    <source>
        <dbReference type="ARBA" id="ARBA00004853"/>
    </source>
</evidence>
<keyword evidence="12 19" id="KW-0460">Magnesium</keyword>
<comment type="pathway">
    <text evidence="5 19">Cofactor biosynthesis; riboflavin biosynthesis; 2-hydroxy-3-oxobutyl phosphate from D-ribulose 5-phosphate: step 1/1.</text>
</comment>
<dbReference type="InterPro" id="IPR000926">
    <property type="entry name" value="RibA"/>
</dbReference>